<dbReference type="Proteomes" id="UP000238701">
    <property type="component" value="Unassembled WGS sequence"/>
</dbReference>
<name>A0A2U3KC21_9BACT</name>
<sequence length="24" mass="2560">MEVAMMNSLRVDLSSSGINAFGET</sequence>
<accession>A0A2U3KC21</accession>
<protein>
    <submittedName>
        <fullName evidence="1">Uncharacterized protein</fullName>
    </submittedName>
</protein>
<proteinExistence type="predicted"/>
<gene>
    <name evidence="1" type="ORF">SBA1_1720002</name>
</gene>
<dbReference type="AlphaFoldDB" id="A0A2U3KC21"/>
<dbReference type="EMBL" id="OMOD01000082">
    <property type="protein sequence ID" value="SPF37214.1"/>
    <property type="molecule type" value="Genomic_DNA"/>
</dbReference>
<evidence type="ECO:0000313" key="2">
    <source>
        <dbReference type="Proteomes" id="UP000238701"/>
    </source>
</evidence>
<evidence type="ECO:0000313" key="1">
    <source>
        <dbReference type="EMBL" id="SPF37214.1"/>
    </source>
</evidence>
<organism evidence="1 2">
    <name type="scientific">Candidatus Sulfotelmatobacter kueseliae</name>
    <dbReference type="NCBI Taxonomy" id="2042962"/>
    <lineage>
        <taxon>Bacteria</taxon>
        <taxon>Pseudomonadati</taxon>
        <taxon>Acidobacteriota</taxon>
        <taxon>Terriglobia</taxon>
        <taxon>Terriglobales</taxon>
        <taxon>Candidatus Korobacteraceae</taxon>
        <taxon>Candidatus Sulfotelmatobacter</taxon>
    </lineage>
</organism>
<reference evidence="2" key="1">
    <citation type="submission" date="2018-02" db="EMBL/GenBank/DDBJ databases">
        <authorList>
            <person name="Hausmann B."/>
        </authorList>
    </citation>
    <scope>NUCLEOTIDE SEQUENCE [LARGE SCALE GENOMIC DNA]</scope>
    <source>
        <strain evidence="2">Peat soil MAG SbA1</strain>
    </source>
</reference>